<feature type="region of interest" description="Disordered" evidence="1">
    <location>
        <begin position="168"/>
        <end position="200"/>
    </location>
</feature>
<feature type="region of interest" description="Disordered" evidence="1">
    <location>
        <begin position="219"/>
        <end position="267"/>
    </location>
</feature>
<dbReference type="Proteomes" id="UP000824120">
    <property type="component" value="Chromosome 12"/>
</dbReference>
<keyword evidence="4" id="KW-1185">Reference proteome</keyword>
<sequence>MRDGKFLFEFATRDTAKHVITGDWVRNNNRVQLDWWSPTIATINREIGLSSTWIITVDLPLHLWSQTTFKTIGDFFGGWVKTEEETQLRNHLKWARIKVEGDSSRISKEVKIWNARILFSMQLWTKLQARFTIGEEGESISFYQQSSQIYHESNTAQFLFLSSSNQRPKYNKPQIHPSPAENFKKSKSSKARSPEKDVEGEKALEVLKTSLLNSCKLSRTGKKKLKKRWKIRWGKKKGNKGFSPTPGNSSQNTHKAKPPKKEENLCK</sequence>
<protein>
    <recommendedName>
        <fullName evidence="2">DUF4283 domain-containing protein</fullName>
    </recommendedName>
</protein>
<dbReference type="InterPro" id="IPR025558">
    <property type="entry name" value="DUF4283"/>
</dbReference>
<dbReference type="Pfam" id="PF14111">
    <property type="entry name" value="DUF4283"/>
    <property type="match status" value="1"/>
</dbReference>
<feature type="domain" description="DUF4283" evidence="2">
    <location>
        <begin position="1"/>
        <end position="40"/>
    </location>
</feature>
<name>A0A9J5WBZ4_SOLCO</name>
<dbReference type="AlphaFoldDB" id="A0A9J5WBZ4"/>
<gene>
    <name evidence="3" type="ORF">H5410_062993</name>
</gene>
<feature type="compositionally biased region" description="Basic residues" evidence="1">
    <location>
        <begin position="219"/>
        <end position="239"/>
    </location>
</feature>
<dbReference type="OrthoDB" id="1750606at2759"/>
<evidence type="ECO:0000313" key="3">
    <source>
        <dbReference type="EMBL" id="KAG5573227.1"/>
    </source>
</evidence>
<evidence type="ECO:0000256" key="1">
    <source>
        <dbReference type="SAM" id="MobiDB-lite"/>
    </source>
</evidence>
<accession>A0A9J5WBZ4</accession>
<evidence type="ECO:0000313" key="4">
    <source>
        <dbReference type="Proteomes" id="UP000824120"/>
    </source>
</evidence>
<dbReference type="PANTHER" id="PTHR34427">
    <property type="entry name" value="DUF4283 DOMAIN PROTEIN"/>
    <property type="match status" value="1"/>
</dbReference>
<dbReference type="EMBL" id="JACXVP010000012">
    <property type="protein sequence ID" value="KAG5573227.1"/>
    <property type="molecule type" value="Genomic_DNA"/>
</dbReference>
<organism evidence="3 4">
    <name type="scientific">Solanum commersonii</name>
    <name type="common">Commerson's wild potato</name>
    <name type="synonym">Commerson's nightshade</name>
    <dbReference type="NCBI Taxonomy" id="4109"/>
    <lineage>
        <taxon>Eukaryota</taxon>
        <taxon>Viridiplantae</taxon>
        <taxon>Streptophyta</taxon>
        <taxon>Embryophyta</taxon>
        <taxon>Tracheophyta</taxon>
        <taxon>Spermatophyta</taxon>
        <taxon>Magnoliopsida</taxon>
        <taxon>eudicotyledons</taxon>
        <taxon>Gunneridae</taxon>
        <taxon>Pentapetalae</taxon>
        <taxon>asterids</taxon>
        <taxon>lamiids</taxon>
        <taxon>Solanales</taxon>
        <taxon>Solanaceae</taxon>
        <taxon>Solanoideae</taxon>
        <taxon>Solaneae</taxon>
        <taxon>Solanum</taxon>
    </lineage>
</organism>
<proteinExistence type="predicted"/>
<dbReference type="PANTHER" id="PTHR34427:SF10">
    <property type="entry name" value="DUF4283 DOMAIN-CONTAINING PROTEIN"/>
    <property type="match status" value="1"/>
</dbReference>
<reference evidence="3 4" key="1">
    <citation type="submission" date="2020-09" db="EMBL/GenBank/DDBJ databases">
        <title>De no assembly of potato wild relative species, Solanum commersonii.</title>
        <authorList>
            <person name="Cho K."/>
        </authorList>
    </citation>
    <scope>NUCLEOTIDE SEQUENCE [LARGE SCALE GENOMIC DNA]</scope>
    <source>
        <strain evidence="3">LZ3.2</strain>
        <tissue evidence="3">Leaf</tissue>
    </source>
</reference>
<comment type="caution">
    <text evidence="3">The sequence shown here is derived from an EMBL/GenBank/DDBJ whole genome shotgun (WGS) entry which is preliminary data.</text>
</comment>
<evidence type="ECO:0000259" key="2">
    <source>
        <dbReference type="Pfam" id="PF14111"/>
    </source>
</evidence>